<dbReference type="PROSITE" id="PS50082">
    <property type="entry name" value="WD_REPEATS_2"/>
    <property type="match status" value="9"/>
</dbReference>
<feature type="repeat" description="WD" evidence="3">
    <location>
        <begin position="1187"/>
        <end position="1218"/>
    </location>
</feature>
<keyword evidence="7" id="KW-1185">Reference proteome</keyword>
<dbReference type="InterPro" id="IPR057588">
    <property type="entry name" value="NWD1/2-like_WH"/>
</dbReference>
<feature type="repeat" description="WD" evidence="3">
    <location>
        <begin position="897"/>
        <end position="938"/>
    </location>
</feature>
<dbReference type="eggNOG" id="KOG0274">
    <property type="taxonomic scope" value="Eukaryota"/>
</dbReference>
<dbReference type="InterPro" id="IPR001680">
    <property type="entry name" value="WD40_rpt"/>
</dbReference>
<dbReference type="Gene3D" id="1.25.40.370">
    <property type="match status" value="1"/>
</dbReference>
<dbReference type="PROSITE" id="PS00678">
    <property type="entry name" value="WD_REPEATS_1"/>
    <property type="match status" value="6"/>
</dbReference>
<dbReference type="PANTHER" id="PTHR19871">
    <property type="entry name" value="BETA TRANSDUCIN-RELATED PROTEIN"/>
    <property type="match status" value="1"/>
</dbReference>
<dbReference type="PANTHER" id="PTHR19871:SF14">
    <property type="entry name" value="DUF4062 DOMAIN-CONTAINING PROTEIN"/>
    <property type="match status" value="1"/>
</dbReference>
<gene>
    <name evidence="6" type="ORF">NEMVEDRAFT_v1g138346</name>
</gene>
<dbReference type="PhylomeDB" id="A7SYV4"/>
<dbReference type="PRINTS" id="PR00320">
    <property type="entry name" value="GPROTEINBRPT"/>
</dbReference>
<evidence type="ECO:0000313" key="6">
    <source>
        <dbReference type="EMBL" id="EDO31117.1"/>
    </source>
</evidence>
<feature type="repeat" description="WD" evidence="3">
    <location>
        <begin position="1274"/>
        <end position="1315"/>
    </location>
</feature>
<dbReference type="CDD" id="cd00200">
    <property type="entry name" value="WD40"/>
    <property type="match status" value="1"/>
</dbReference>
<evidence type="ECO:0000256" key="2">
    <source>
        <dbReference type="ARBA" id="ARBA00022737"/>
    </source>
</evidence>
<dbReference type="InterPro" id="IPR052752">
    <property type="entry name" value="NACHT-WD_repeat"/>
</dbReference>
<dbReference type="SUPFAM" id="SSF50978">
    <property type="entry name" value="WD40 repeat-like"/>
    <property type="match status" value="1"/>
</dbReference>
<evidence type="ECO:0000256" key="4">
    <source>
        <dbReference type="SAM" id="MobiDB-lite"/>
    </source>
</evidence>
<feature type="repeat" description="WD" evidence="3">
    <location>
        <begin position="1360"/>
        <end position="1401"/>
    </location>
</feature>
<dbReference type="InterPro" id="IPR011047">
    <property type="entry name" value="Quinoprotein_ADH-like_sf"/>
</dbReference>
<feature type="repeat" description="WD" evidence="3">
    <location>
        <begin position="1062"/>
        <end position="1103"/>
    </location>
</feature>
<dbReference type="Pfam" id="PF25469">
    <property type="entry name" value="WHD_NWD1"/>
    <property type="match status" value="1"/>
</dbReference>
<dbReference type="InterPro" id="IPR036322">
    <property type="entry name" value="WD40_repeat_dom_sf"/>
</dbReference>
<dbReference type="PROSITE" id="PS50837">
    <property type="entry name" value="NACHT"/>
    <property type="match status" value="1"/>
</dbReference>
<feature type="repeat" description="WD" evidence="3">
    <location>
        <begin position="1039"/>
        <end position="1061"/>
    </location>
</feature>
<dbReference type="eggNOG" id="KOG3602">
    <property type="taxonomic scope" value="Eukaryota"/>
</dbReference>
<feature type="domain" description="NACHT" evidence="5">
    <location>
        <begin position="366"/>
        <end position="502"/>
    </location>
</feature>
<dbReference type="Proteomes" id="UP000001593">
    <property type="component" value="Unassembled WGS sequence"/>
</dbReference>
<feature type="repeat" description="WD" evidence="3">
    <location>
        <begin position="1445"/>
        <end position="1486"/>
    </location>
</feature>
<dbReference type="eggNOG" id="KOG0315">
    <property type="taxonomic scope" value="Eukaryota"/>
</dbReference>
<feature type="repeat" description="WD" evidence="3">
    <location>
        <begin position="1103"/>
        <end position="1144"/>
    </location>
</feature>
<sequence length="1548" mass="174058">MAGDFYQILTGDITNLPSKESNIVRIFTSSTFTDTFEERNLLMRDVYPSLRKYCQQHSLEFQVVDMRWGVRDEATADHKTSDLCIQEIKNCQRLTQGPNYVCFLGNKYGYRPVPYKINAEEFESLVDIAREVENVKKEEVDLLLEWFLKNENALPAEYVLQPVTAKLPYYNDMREEVHDKYSQQREEWWKISVTFQRVLRISAHVAGRRGKLTEEQVHKYYKSVTEHEIEHGILNCADPEAQTLCYIREIEDINLNIKDEKIPLYTDIADGGHDAEAQEHLFRLKRQRVLDKLKAENVVQYSVPWNSRGINASDRRHHEYLENFCNRFESDLTRLIDRSLECSAFRGRQEILSRARDYLCRYDSARPLVVYGASGSGKTSIMAVIAFRVKEWLGDNAVCIFRFLGTSPGTSNTLLTIKSVCEQIHQVFGLESLKEDVAEDYTELVRHFHELLSTLSVSAERPLVLVLDSVDQLSPSYNAHLMNWLPKSLSDHIKIVISVLPGYYEILPTLQRSLTDTNCYIEVPTLSRDTGHEILDAWLDSKHRTLTPEQRVLVMAAFDKCPQPLFLKLIFAEASEWASYTDVSGVSLGANVPEAIGFLFERLERKHGKMLFSRALQYVTAARSGLTENELEDILSLDDDVIDDVYQYWDPPVEGVVRLPNLLWARVRSDIDEFLVERQADGKTVVAWYHRQFWEACERMYLKDGVKVDAHALMAEFFLGEFWTWGGGRKKHIVLTRRQKALPDADRQVSAQPLMFSKEIFNLRKLSELPYHLVHSKQFNALSQEVLFNFEWIMAKVKAQSLNSVLADYDTALQAKPDLDIRLVQDTLILSSSNIKHDLNSLAPQLIGRLLAFKGKFPRIASLLEQAYRWIYARNIPVIAPMNACLISPGGPLITNLHGHTQRLDCVTVTRDDKFIVTSGGDSLINIWNTENHDCIHTLKIGGKGQSHLVLTNDDRFVVAAADSSFGAWDIDTGEKVVSFESHVKITCLAVTLKGDCVVTGCADHITISIASCNPFSFVMFFVVSGAINAILVTAKDWVISGSDDSTVRAWDLENGESCAVFQGHSKPVLCLQIINDGQAIVSGSEDKVLRVWDLVSRDCVSLKGHGGLIKCLAAMHDGKRIVSGAKDNNIKVWDLVRLECQATLKGHTSLIWAIAVSRDDSVIVSASKDDLLKVWRTESWVCTQTLIGHSSWISCVAMTTDGKTIISGSNDKNVKMWYTHGNAHAQAIGVPSDHIMHHLDQPRCVMVDFGRKGVSGANEDNLKIWDMRTQECIITKPASVSCVTRVATSPKVVTGSSDGEMKLWDCVTGECVTIARHDGAVTCAQVTQDGTQVVSGSADGTDSTIRLWDLTKGECKQVMQGHTNEVLCLSVTSNDKTIVSGSNDFTARVWNVATGKCVSTVKFQDSVMCVTITNDDCCFIVGSHTNHQQLRMFDISSGKLVKDLNAHTHAVMRIELLRAHNMLVSSSRDGTVKVWDVANAHVIDSFDFQSQVRNFDVMPHEDGYVLLVMTKSGTVAILKLLVPKKEERQSVVSGLAKEEESTPTEDE</sequence>
<feature type="region of interest" description="Disordered" evidence="4">
    <location>
        <begin position="1527"/>
        <end position="1548"/>
    </location>
</feature>
<dbReference type="InterPro" id="IPR020472">
    <property type="entry name" value="WD40_PAC1"/>
</dbReference>
<dbReference type="EMBL" id="DS469934">
    <property type="protein sequence ID" value="EDO31117.1"/>
    <property type="molecule type" value="Genomic_DNA"/>
</dbReference>
<dbReference type="InParanoid" id="A7SYV4"/>
<name>A7SYV4_NEMVE</name>
<dbReference type="Gene3D" id="3.40.50.300">
    <property type="entry name" value="P-loop containing nucleotide triphosphate hydrolases"/>
    <property type="match status" value="1"/>
</dbReference>
<dbReference type="OMA" id="WEACERM"/>
<evidence type="ECO:0000259" key="5">
    <source>
        <dbReference type="PROSITE" id="PS50837"/>
    </source>
</evidence>
<proteinExistence type="predicted"/>
<dbReference type="SMART" id="SM00320">
    <property type="entry name" value="WD40"/>
    <property type="match status" value="14"/>
</dbReference>
<dbReference type="Pfam" id="PF05729">
    <property type="entry name" value="NACHT"/>
    <property type="match status" value="1"/>
</dbReference>
<feature type="repeat" description="WD" evidence="3">
    <location>
        <begin position="1145"/>
        <end position="1186"/>
    </location>
</feature>
<organism evidence="6 7">
    <name type="scientific">Nematostella vectensis</name>
    <name type="common">Starlet sea anemone</name>
    <dbReference type="NCBI Taxonomy" id="45351"/>
    <lineage>
        <taxon>Eukaryota</taxon>
        <taxon>Metazoa</taxon>
        <taxon>Cnidaria</taxon>
        <taxon>Anthozoa</taxon>
        <taxon>Hexacorallia</taxon>
        <taxon>Actiniaria</taxon>
        <taxon>Edwardsiidae</taxon>
        <taxon>Nematostella</taxon>
    </lineage>
</organism>
<keyword evidence="2" id="KW-0677">Repeat</keyword>
<accession>A7SYV4</accession>
<feature type="non-terminal residue" evidence="6">
    <location>
        <position position="1548"/>
    </location>
</feature>
<dbReference type="HOGENOM" id="CLU_001985_0_0_1"/>
<dbReference type="SUPFAM" id="SSF50998">
    <property type="entry name" value="Quinoprotein alcohol dehydrogenase-like"/>
    <property type="match status" value="1"/>
</dbReference>
<dbReference type="InterPro" id="IPR007111">
    <property type="entry name" value="NACHT_NTPase"/>
</dbReference>
<keyword evidence="1 3" id="KW-0853">WD repeat</keyword>
<evidence type="ECO:0000313" key="7">
    <source>
        <dbReference type="Proteomes" id="UP000001593"/>
    </source>
</evidence>
<dbReference type="Gene3D" id="2.130.10.10">
    <property type="entry name" value="YVTN repeat-like/Quinoprotein amine dehydrogenase"/>
    <property type="match status" value="5"/>
</dbReference>
<dbReference type="Pfam" id="PF13271">
    <property type="entry name" value="DUF4062"/>
    <property type="match status" value="1"/>
</dbReference>
<dbReference type="PROSITE" id="PS50294">
    <property type="entry name" value="WD_REPEATS_REGION"/>
    <property type="match status" value="7"/>
</dbReference>
<evidence type="ECO:0000256" key="1">
    <source>
        <dbReference type="ARBA" id="ARBA00022574"/>
    </source>
</evidence>
<dbReference type="STRING" id="45351.A7SYV4"/>
<dbReference type="InterPro" id="IPR019775">
    <property type="entry name" value="WD40_repeat_CS"/>
</dbReference>
<protein>
    <recommendedName>
        <fullName evidence="5">NACHT domain-containing protein</fullName>
    </recommendedName>
</protein>
<dbReference type="SUPFAM" id="SSF52540">
    <property type="entry name" value="P-loop containing nucleoside triphosphate hydrolases"/>
    <property type="match status" value="1"/>
</dbReference>
<dbReference type="InterPro" id="IPR015943">
    <property type="entry name" value="WD40/YVTN_repeat-like_dom_sf"/>
</dbReference>
<dbReference type="Pfam" id="PF00400">
    <property type="entry name" value="WD40"/>
    <property type="match status" value="9"/>
</dbReference>
<dbReference type="InterPro" id="IPR027417">
    <property type="entry name" value="P-loop_NTPase"/>
</dbReference>
<dbReference type="InterPro" id="IPR025139">
    <property type="entry name" value="DUF4062"/>
</dbReference>
<evidence type="ECO:0000256" key="3">
    <source>
        <dbReference type="PROSITE-ProRule" id="PRU00221"/>
    </source>
</evidence>
<reference evidence="6 7" key="1">
    <citation type="journal article" date="2007" name="Science">
        <title>Sea anemone genome reveals ancestral eumetazoan gene repertoire and genomic organization.</title>
        <authorList>
            <person name="Putnam N.H."/>
            <person name="Srivastava M."/>
            <person name="Hellsten U."/>
            <person name="Dirks B."/>
            <person name="Chapman J."/>
            <person name="Salamov A."/>
            <person name="Terry A."/>
            <person name="Shapiro H."/>
            <person name="Lindquist E."/>
            <person name="Kapitonov V.V."/>
            <person name="Jurka J."/>
            <person name="Genikhovich G."/>
            <person name="Grigoriev I.V."/>
            <person name="Lucas S.M."/>
            <person name="Steele R.E."/>
            <person name="Finnerty J.R."/>
            <person name="Technau U."/>
            <person name="Martindale M.Q."/>
            <person name="Rokhsar D.S."/>
        </authorList>
    </citation>
    <scope>NUCLEOTIDE SEQUENCE [LARGE SCALE GENOMIC DNA]</scope>
    <source>
        <strain evidence="7">CH2 X CH6</strain>
    </source>
</reference>